<dbReference type="EMBL" id="JAMSHJ010000003">
    <property type="protein sequence ID" value="KAI5430144.1"/>
    <property type="molecule type" value="Genomic_DNA"/>
</dbReference>
<evidence type="ECO:0000313" key="3">
    <source>
        <dbReference type="Proteomes" id="UP001058974"/>
    </source>
</evidence>
<sequence length="236" mass="27085">MEKVLRAKSCNFFKSVVALALCVGGIHLNLVFILFTLFFLPLSKSPLVFALILLFTVLPLNKNGLLAQKLSRYRVEVEVCCDNHKFKFIFWDKDCTKLIGKIVKELCSIMIKEKEFDPHEYIVLLDLMMGKETSFKVKAQPRFKQGFVLNYKTDPKIIEHLKDCFACSTNSLVPMISQSELSRISDFDPNLTKTNTPVKWPVTEPFVEGHVSSNKKTKKLIKNIKREKIIPTNLNI</sequence>
<dbReference type="Gramene" id="Psat03G0464500-T1">
    <property type="protein sequence ID" value="KAI5430144.1"/>
    <property type="gene ID" value="KIW84_034645"/>
</dbReference>
<dbReference type="Gene3D" id="2.40.50.140">
    <property type="entry name" value="Nucleic acid-binding proteins"/>
    <property type="match status" value="1"/>
</dbReference>
<keyword evidence="3" id="KW-1185">Reference proteome</keyword>
<reference evidence="2 3" key="1">
    <citation type="journal article" date="2022" name="Nat. Genet.">
        <title>Improved pea reference genome and pan-genome highlight genomic features and evolutionary characteristics.</title>
        <authorList>
            <person name="Yang T."/>
            <person name="Liu R."/>
            <person name="Luo Y."/>
            <person name="Hu S."/>
            <person name="Wang D."/>
            <person name="Wang C."/>
            <person name="Pandey M.K."/>
            <person name="Ge S."/>
            <person name="Xu Q."/>
            <person name="Li N."/>
            <person name="Li G."/>
            <person name="Huang Y."/>
            <person name="Saxena R.K."/>
            <person name="Ji Y."/>
            <person name="Li M."/>
            <person name="Yan X."/>
            <person name="He Y."/>
            <person name="Liu Y."/>
            <person name="Wang X."/>
            <person name="Xiang C."/>
            <person name="Varshney R.K."/>
            <person name="Ding H."/>
            <person name="Gao S."/>
            <person name="Zong X."/>
        </authorList>
    </citation>
    <scope>NUCLEOTIDE SEQUENCE [LARGE SCALE GENOMIC DNA]</scope>
    <source>
        <strain evidence="2 3">cv. Zhongwan 6</strain>
    </source>
</reference>
<accession>A0A9D4Y1R2</accession>
<dbReference type="OrthoDB" id="264532at2759"/>
<protein>
    <submittedName>
        <fullName evidence="2">Uncharacterized protein</fullName>
    </submittedName>
</protein>
<proteinExistence type="predicted"/>
<keyword evidence="1" id="KW-0812">Transmembrane</keyword>
<comment type="caution">
    <text evidence="2">The sequence shown here is derived from an EMBL/GenBank/DDBJ whole genome shotgun (WGS) entry which is preliminary data.</text>
</comment>
<organism evidence="2 3">
    <name type="scientific">Pisum sativum</name>
    <name type="common">Garden pea</name>
    <name type="synonym">Lathyrus oleraceus</name>
    <dbReference type="NCBI Taxonomy" id="3888"/>
    <lineage>
        <taxon>Eukaryota</taxon>
        <taxon>Viridiplantae</taxon>
        <taxon>Streptophyta</taxon>
        <taxon>Embryophyta</taxon>
        <taxon>Tracheophyta</taxon>
        <taxon>Spermatophyta</taxon>
        <taxon>Magnoliopsida</taxon>
        <taxon>eudicotyledons</taxon>
        <taxon>Gunneridae</taxon>
        <taxon>Pentapetalae</taxon>
        <taxon>rosids</taxon>
        <taxon>fabids</taxon>
        <taxon>Fabales</taxon>
        <taxon>Fabaceae</taxon>
        <taxon>Papilionoideae</taxon>
        <taxon>50 kb inversion clade</taxon>
        <taxon>NPAAA clade</taxon>
        <taxon>Hologalegina</taxon>
        <taxon>IRL clade</taxon>
        <taxon>Fabeae</taxon>
        <taxon>Lathyrus</taxon>
    </lineage>
</organism>
<name>A0A9D4Y1R2_PEA</name>
<evidence type="ECO:0000256" key="1">
    <source>
        <dbReference type="SAM" id="Phobius"/>
    </source>
</evidence>
<dbReference type="Proteomes" id="UP001058974">
    <property type="component" value="Chromosome 3"/>
</dbReference>
<dbReference type="InterPro" id="IPR012340">
    <property type="entry name" value="NA-bd_OB-fold"/>
</dbReference>
<keyword evidence="1" id="KW-0472">Membrane</keyword>
<evidence type="ECO:0000313" key="2">
    <source>
        <dbReference type="EMBL" id="KAI5430144.1"/>
    </source>
</evidence>
<keyword evidence="1" id="KW-1133">Transmembrane helix</keyword>
<dbReference type="AlphaFoldDB" id="A0A9D4Y1R2"/>
<gene>
    <name evidence="2" type="ORF">KIW84_034645</name>
</gene>
<feature type="transmembrane region" description="Helical" evidence="1">
    <location>
        <begin position="12"/>
        <end position="40"/>
    </location>
</feature>
<feature type="transmembrane region" description="Helical" evidence="1">
    <location>
        <begin position="46"/>
        <end position="65"/>
    </location>
</feature>